<organism evidence="2 5">
    <name type="scientific">Rotaria sordida</name>
    <dbReference type="NCBI Taxonomy" id="392033"/>
    <lineage>
        <taxon>Eukaryota</taxon>
        <taxon>Metazoa</taxon>
        <taxon>Spiralia</taxon>
        <taxon>Gnathifera</taxon>
        <taxon>Rotifera</taxon>
        <taxon>Eurotatoria</taxon>
        <taxon>Bdelloidea</taxon>
        <taxon>Philodinida</taxon>
        <taxon>Philodinidae</taxon>
        <taxon>Rotaria</taxon>
    </lineage>
</organism>
<evidence type="ECO:0000256" key="1">
    <source>
        <dbReference type="SAM" id="Phobius"/>
    </source>
</evidence>
<sequence length="76" mass="7093">TEASLTTMAQMQQNQYGLIILGNSGVVVAAVAAASAAVAAASAAVAAASAAVAAASAAVAAASAAVVTNDDRFKPC</sequence>
<evidence type="ECO:0000313" key="2">
    <source>
        <dbReference type="EMBL" id="CAF1510081.1"/>
    </source>
</evidence>
<keyword evidence="1" id="KW-1133">Transmembrane helix</keyword>
<keyword evidence="1" id="KW-0472">Membrane</keyword>
<keyword evidence="1" id="KW-0812">Transmembrane</keyword>
<evidence type="ECO:0000313" key="5">
    <source>
        <dbReference type="Proteomes" id="UP000663889"/>
    </source>
</evidence>
<evidence type="ECO:0000313" key="4">
    <source>
        <dbReference type="EMBL" id="CAF4109499.1"/>
    </source>
</evidence>
<feature type="transmembrane region" description="Helical" evidence="1">
    <location>
        <begin position="44"/>
        <end position="67"/>
    </location>
</feature>
<dbReference type="AlphaFoldDB" id="A0A815U0Y5"/>
<proteinExistence type="predicted"/>
<gene>
    <name evidence="4" type="ORF">FNK824_LOCUS31781</name>
    <name evidence="3" type="ORF">OTI717_LOCUS33018</name>
    <name evidence="2" type="ORF">SEV965_LOCUS36512</name>
</gene>
<dbReference type="Proteomes" id="UP000663874">
    <property type="component" value="Unassembled WGS sequence"/>
</dbReference>
<dbReference type="EMBL" id="CAJOBE010010484">
    <property type="protein sequence ID" value="CAF4109499.1"/>
    <property type="molecule type" value="Genomic_DNA"/>
</dbReference>
<evidence type="ECO:0000313" key="3">
    <source>
        <dbReference type="EMBL" id="CAF4077634.1"/>
    </source>
</evidence>
<feature type="transmembrane region" description="Helical" evidence="1">
    <location>
        <begin position="16"/>
        <end position="38"/>
    </location>
</feature>
<dbReference type="Proteomes" id="UP000663889">
    <property type="component" value="Unassembled WGS sequence"/>
</dbReference>
<comment type="caution">
    <text evidence="2">The sequence shown here is derived from an EMBL/GenBank/DDBJ whole genome shotgun (WGS) entry which is preliminary data.</text>
</comment>
<reference evidence="2" key="1">
    <citation type="submission" date="2021-02" db="EMBL/GenBank/DDBJ databases">
        <authorList>
            <person name="Nowell W R."/>
        </authorList>
    </citation>
    <scope>NUCLEOTIDE SEQUENCE</scope>
</reference>
<dbReference type="EMBL" id="CAJOAX010010578">
    <property type="protein sequence ID" value="CAF4077634.1"/>
    <property type="molecule type" value="Genomic_DNA"/>
</dbReference>
<name>A0A815U0Y5_9BILA</name>
<feature type="non-terminal residue" evidence="2">
    <location>
        <position position="1"/>
    </location>
</feature>
<protein>
    <submittedName>
        <fullName evidence="2">Uncharacterized protein</fullName>
    </submittedName>
</protein>
<accession>A0A815U0Y5</accession>
<dbReference type="Proteomes" id="UP000663823">
    <property type="component" value="Unassembled WGS sequence"/>
</dbReference>
<dbReference type="EMBL" id="CAJNOU010006682">
    <property type="protein sequence ID" value="CAF1510081.1"/>
    <property type="molecule type" value="Genomic_DNA"/>
</dbReference>